<keyword evidence="1 6" id="KW-0328">Glycosyltransferase</keyword>
<keyword evidence="10" id="KW-1185">Reference proteome</keyword>
<protein>
    <recommendedName>
        <fullName evidence="6">Poly [ADP-ribose] polymerase</fullName>
        <shortName evidence="6">PARP</shortName>
        <ecNumber evidence="6">2.4.2.-</ecNumber>
    </recommendedName>
</protein>
<dbReference type="AlphaFoldDB" id="E2AX48"/>
<dbReference type="EMBL" id="GL443520">
    <property type="protein sequence ID" value="EFN61998.1"/>
    <property type="molecule type" value="Genomic_DNA"/>
</dbReference>
<organism evidence="10">
    <name type="scientific">Camponotus floridanus</name>
    <name type="common">Florida carpenter ant</name>
    <dbReference type="NCBI Taxonomy" id="104421"/>
    <lineage>
        <taxon>Eukaryota</taxon>
        <taxon>Metazoa</taxon>
        <taxon>Ecdysozoa</taxon>
        <taxon>Arthropoda</taxon>
        <taxon>Hexapoda</taxon>
        <taxon>Insecta</taxon>
        <taxon>Pterygota</taxon>
        <taxon>Neoptera</taxon>
        <taxon>Endopterygota</taxon>
        <taxon>Hymenoptera</taxon>
        <taxon>Apocrita</taxon>
        <taxon>Aculeata</taxon>
        <taxon>Formicoidea</taxon>
        <taxon>Formicidae</taxon>
        <taxon>Formicinae</taxon>
        <taxon>Camponotus</taxon>
    </lineage>
</organism>
<feature type="domain" description="PARP catalytic" evidence="8">
    <location>
        <begin position="117"/>
        <end position="316"/>
    </location>
</feature>
<evidence type="ECO:0000313" key="9">
    <source>
        <dbReference type="EMBL" id="EFN61998.1"/>
    </source>
</evidence>
<dbReference type="InParanoid" id="E2AX48"/>
<dbReference type="Pfam" id="PF18084">
    <property type="entry name" value="ARTD15_N"/>
    <property type="match status" value="1"/>
</dbReference>
<keyword evidence="3" id="KW-0548">Nucleotidyltransferase</keyword>
<proteinExistence type="inferred from homology"/>
<evidence type="ECO:0000259" key="8">
    <source>
        <dbReference type="PROSITE" id="PS51059"/>
    </source>
</evidence>
<feature type="transmembrane region" description="Helical" evidence="7">
    <location>
        <begin position="331"/>
        <end position="348"/>
    </location>
</feature>
<gene>
    <name evidence="9" type="ORF">EAG_01751</name>
</gene>
<dbReference type="InterPro" id="IPR051838">
    <property type="entry name" value="ARTD_PARP"/>
</dbReference>
<dbReference type="STRING" id="104421.E2AX48"/>
<dbReference type="Gene3D" id="3.90.228.10">
    <property type="match status" value="1"/>
</dbReference>
<evidence type="ECO:0000256" key="7">
    <source>
        <dbReference type="SAM" id="Phobius"/>
    </source>
</evidence>
<dbReference type="Proteomes" id="UP000000311">
    <property type="component" value="Unassembled WGS sequence"/>
</dbReference>
<keyword evidence="2 6" id="KW-0808">Transferase</keyword>
<reference evidence="9 10" key="1">
    <citation type="journal article" date="2010" name="Science">
        <title>Genomic comparison of the ants Camponotus floridanus and Harpegnathos saltator.</title>
        <authorList>
            <person name="Bonasio R."/>
            <person name="Zhang G."/>
            <person name="Ye C."/>
            <person name="Mutti N.S."/>
            <person name="Fang X."/>
            <person name="Qin N."/>
            <person name="Donahue G."/>
            <person name="Yang P."/>
            <person name="Li Q."/>
            <person name="Li C."/>
            <person name="Zhang P."/>
            <person name="Huang Z."/>
            <person name="Berger S.L."/>
            <person name="Reinberg D."/>
            <person name="Wang J."/>
            <person name="Liebig J."/>
        </authorList>
    </citation>
    <scope>NUCLEOTIDE SEQUENCE [LARGE SCALE GENOMIC DNA]</scope>
    <source>
        <strain evidence="10">C129</strain>
    </source>
</reference>
<dbReference type="InterPro" id="IPR012317">
    <property type="entry name" value="Poly(ADP-ribose)pol_cat_dom"/>
</dbReference>
<name>E2AX48_CAMFO</name>
<evidence type="ECO:0000256" key="3">
    <source>
        <dbReference type="ARBA" id="ARBA00022695"/>
    </source>
</evidence>
<accession>E2AX48</accession>
<evidence type="ECO:0000256" key="5">
    <source>
        <dbReference type="ARBA" id="ARBA00024347"/>
    </source>
</evidence>
<keyword evidence="7" id="KW-1133">Transmembrane helix</keyword>
<evidence type="ECO:0000313" key="10">
    <source>
        <dbReference type="Proteomes" id="UP000000311"/>
    </source>
</evidence>
<evidence type="ECO:0000256" key="4">
    <source>
        <dbReference type="ARBA" id="ARBA00023027"/>
    </source>
</evidence>
<dbReference type="InterPro" id="IPR041400">
    <property type="entry name" value="PARP16_N"/>
</dbReference>
<comment type="similarity">
    <text evidence="5">Belongs to the ARTD/PARP family.</text>
</comment>
<dbReference type="GO" id="GO:0016779">
    <property type="term" value="F:nucleotidyltransferase activity"/>
    <property type="evidence" value="ECO:0007669"/>
    <property type="project" value="UniProtKB-KW"/>
</dbReference>
<evidence type="ECO:0000256" key="1">
    <source>
        <dbReference type="ARBA" id="ARBA00022676"/>
    </source>
</evidence>
<dbReference type="EC" id="2.4.2.-" evidence="6"/>
<dbReference type="OrthoDB" id="19501at2759"/>
<keyword evidence="7" id="KW-0812">Transmembrane</keyword>
<dbReference type="OMA" id="LLYGQSC"/>
<sequence>MKQDEQYQIPKDKNVTKTGLDILYTSQVDRNVTDENLEMKILSLKHLLEKDPKAADLKWSLFVAASNTYRYDSCLKPFPPMYIKNECKDIEALRRAIESVPSLPLIYKELNEASVYENYSEMIELLYWVLIRLRDPHIKSVQKENYDSILKKVPLEMPVTPPNLIFQVASAKQSTIEEKWKSSATNYSTLYAYHGSRLENFHSIVHYGLQQNMCKRSQFGKGIYLSSELGVSLPYSPVGYGWGGSLLGSEISCIALCELIDHPDIKRGDSRDSAQNRLIDSVGGKIPDKYFIVTNSDLVRIRYLLVYTQNLHTTSTTDNSGLLAWFKQHKLLTFVLGYVVLLASVGLTQNKQVEKYYRLFIQKAGFE</sequence>
<dbReference type="GO" id="GO:0003950">
    <property type="term" value="F:NAD+ poly-ADP-ribosyltransferase activity"/>
    <property type="evidence" value="ECO:0007669"/>
    <property type="project" value="UniProtKB-UniRule"/>
</dbReference>
<keyword evidence="4 6" id="KW-0520">NAD</keyword>
<keyword evidence="7" id="KW-0472">Membrane</keyword>
<dbReference type="FunCoup" id="E2AX48">
    <property type="interactions" value="96"/>
</dbReference>
<dbReference type="PANTHER" id="PTHR21328">
    <property type="entry name" value="POLY ADP-RIBOSE POLYMERASE FAMILY, MEMBER PARP"/>
    <property type="match status" value="1"/>
</dbReference>
<dbReference type="SUPFAM" id="SSF56399">
    <property type="entry name" value="ADP-ribosylation"/>
    <property type="match status" value="1"/>
</dbReference>
<dbReference type="PROSITE" id="PS51059">
    <property type="entry name" value="PARP_CATALYTIC"/>
    <property type="match status" value="1"/>
</dbReference>
<evidence type="ECO:0000256" key="6">
    <source>
        <dbReference type="RuleBase" id="RU362114"/>
    </source>
</evidence>
<dbReference type="Pfam" id="PF00644">
    <property type="entry name" value="PARP"/>
    <property type="match status" value="1"/>
</dbReference>
<evidence type="ECO:0000256" key="2">
    <source>
        <dbReference type="ARBA" id="ARBA00022679"/>
    </source>
</evidence>